<gene>
    <name evidence="6" type="primary">rci</name>
    <name evidence="6" type="ORF">NCTC8258_01080</name>
</gene>
<organism evidence="6 7">
    <name type="scientific">Salmonella enterica I</name>
    <dbReference type="NCBI Taxonomy" id="59201"/>
    <lineage>
        <taxon>Bacteria</taxon>
        <taxon>Pseudomonadati</taxon>
        <taxon>Pseudomonadota</taxon>
        <taxon>Gammaproteobacteria</taxon>
        <taxon>Enterobacterales</taxon>
        <taxon>Enterobacteriaceae</taxon>
        <taxon>Salmonella</taxon>
    </lineage>
</organism>
<dbReference type="CDD" id="cd00796">
    <property type="entry name" value="INT_Rci_Hp1_C"/>
    <property type="match status" value="1"/>
</dbReference>
<dbReference type="GO" id="GO:0003677">
    <property type="term" value="F:DNA binding"/>
    <property type="evidence" value="ECO:0007669"/>
    <property type="project" value="UniProtKB-KW"/>
</dbReference>
<dbReference type="Gene3D" id="1.10.443.10">
    <property type="entry name" value="Intergrase catalytic core"/>
    <property type="match status" value="1"/>
</dbReference>
<keyword evidence="2" id="KW-0229">DNA integration</keyword>
<name>A0A379W267_SALET</name>
<evidence type="ECO:0000256" key="4">
    <source>
        <dbReference type="ARBA" id="ARBA00023172"/>
    </source>
</evidence>
<evidence type="ECO:0000313" key="6">
    <source>
        <dbReference type="EMBL" id="SUH13437.1"/>
    </source>
</evidence>
<dbReference type="Gene3D" id="1.10.150.130">
    <property type="match status" value="1"/>
</dbReference>
<dbReference type="PANTHER" id="PTHR30629">
    <property type="entry name" value="PROPHAGE INTEGRASE"/>
    <property type="match status" value="1"/>
</dbReference>
<dbReference type="GO" id="GO:0006310">
    <property type="term" value="P:DNA recombination"/>
    <property type="evidence" value="ECO:0007669"/>
    <property type="project" value="UniProtKB-KW"/>
</dbReference>
<dbReference type="Pfam" id="PF00589">
    <property type="entry name" value="Phage_integrase"/>
    <property type="match status" value="1"/>
</dbReference>
<proteinExistence type="inferred from homology"/>
<dbReference type="InterPro" id="IPR010998">
    <property type="entry name" value="Integrase_recombinase_N"/>
</dbReference>
<protein>
    <submittedName>
        <fullName evidence="6">Shufflon-specific DNA recombinase</fullName>
    </submittedName>
</protein>
<dbReference type="PROSITE" id="PS51898">
    <property type="entry name" value="TYR_RECOMBINASE"/>
    <property type="match status" value="1"/>
</dbReference>
<dbReference type="InterPro" id="IPR050808">
    <property type="entry name" value="Phage_Integrase"/>
</dbReference>
<evidence type="ECO:0000256" key="3">
    <source>
        <dbReference type="ARBA" id="ARBA00023125"/>
    </source>
</evidence>
<evidence type="ECO:0000256" key="2">
    <source>
        <dbReference type="ARBA" id="ARBA00022908"/>
    </source>
</evidence>
<dbReference type="AlphaFoldDB" id="A0A379W267"/>
<keyword evidence="3" id="KW-0238">DNA-binding</keyword>
<feature type="domain" description="Tyr recombinase" evidence="5">
    <location>
        <begin position="57"/>
        <end position="236"/>
    </location>
</feature>
<sequence length="257" mass="28856">MKRPDVAGLMEKLSYKQTEANKAFSILRKMFNMAEVWGYRPDGTNPCRHVPMFPAGKSTHLISDDDMGKLFRQLDKIEVEGLENYVIPLAIRLQFEFAARRSEIVTLEWEWVDLENRRVVWPDSKTGGMSKPMSEEAYRLLSTAPRQEGNPYVLPSPRHPAQHLTTGEYYGGWCRVLKAAGATHVGTHGIRHRSATDIANSGIPVKVGMALTAHKTVVMFMRYVHTEDDPVREAAELVANRRKAITGAKQPPAEATA</sequence>
<dbReference type="InterPro" id="IPR013762">
    <property type="entry name" value="Integrase-like_cat_sf"/>
</dbReference>
<dbReference type="InterPro" id="IPR002104">
    <property type="entry name" value="Integrase_catalytic"/>
</dbReference>
<dbReference type="PANTHER" id="PTHR30629:SF2">
    <property type="entry name" value="PROPHAGE INTEGRASE INTS-RELATED"/>
    <property type="match status" value="1"/>
</dbReference>
<evidence type="ECO:0000313" key="7">
    <source>
        <dbReference type="Proteomes" id="UP000255509"/>
    </source>
</evidence>
<comment type="similarity">
    <text evidence="1">Belongs to the 'phage' integrase family.</text>
</comment>
<dbReference type="SUPFAM" id="SSF56349">
    <property type="entry name" value="DNA breaking-rejoining enzymes"/>
    <property type="match status" value="1"/>
</dbReference>
<dbReference type="EMBL" id="UGXS01000004">
    <property type="protein sequence ID" value="SUH13437.1"/>
    <property type="molecule type" value="Genomic_DNA"/>
</dbReference>
<keyword evidence="4" id="KW-0233">DNA recombination</keyword>
<dbReference type="InterPro" id="IPR011010">
    <property type="entry name" value="DNA_brk_join_enz"/>
</dbReference>
<evidence type="ECO:0000256" key="1">
    <source>
        <dbReference type="ARBA" id="ARBA00008857"/>
    </source>
</evidence>
<dbReference type="GO" id="GO:0015074">
    <property type="term" value="P:DNA integration"/>
    <property type="evidence" value="ECO:0007669"/>
    <property type="project" value="UniProtKB-KW"/>
</dbReference>
<accession>A0A379W267</accession>
<evidence type="ECO:0000259" key="5">
    <source>
        <dbReference type="PROSITE" id="PS51898"/>
    </source>
</evidence>
<reference evidence="6 7" key="1">
    <citation type="submission" date="2018-06" db="EMBL/GenBank/DDBJ databases">
        <authorList>
            <consortium name="Pathogen Informatics"/>
            <person name="Doyle S."/>
        </authorList>
    </citation>
    <scope>NUCLEOTIDE SEQUENCE [LARGE SCALE GENOMIC DNA]</scope>
    <source>
        <strain evidence="6 7">NCTC8258</strain>
    </source>
</reference>
<dbReference type="Proteomes" id="UP000255509">
    <property type="component" value="Unassembled WGS sequence"/>
</dbReference>